<dbReference type="RefSeq" id="XP_028494834.1">
    <property type="nucleotide sequence ID" value="XM_028641157.1"/>
</dbReference>
<organism evidence="2 3">
    <name type="scientific">Verticillium nonalfalfae</name>
    <dbReference type="NCBI Taxonomy" id="1051616"/>
    <lineage>
        <taxon>Eukaryota</taxon>
        <taxon>Fungi</taxon>
        <taxon>Dikarya</taxon>
        <taxon>Ascomycota</taxon>
        <taxon>Pezizomycotina</taxon>
        <taxon>Sordariomycetes</taxon>
        <taxon>Hypocreomycetidae</taxon>
        <taxon>Glomerellales</taxon>
        <taxon>Plectosphaerellaceae</taxon>
        <taxon>Verticillium</taxon>
    </lineage>
</organism>
<keyword evidence="3" id="KW-1185">Reference proteome</keyword>
<evidence type="ECO:0000256" key="1">
    <source>
        <dbReference type="SAM" id="MobiDB-lite"/>
    </source>
</evidence>
<sequence length="428" mass="46938">MAESEVWRINHIGSMSGGGWNFVDHVAVGSEFLAKISKKIVAKGSAYFLKGDCYSSTMLFNTLFFFASFAAASNSNAPVAVDEDGKVTGVTEAVIAHNGAKSVVLAIWEKDLTTGRTSTGLWDAEFANLLQYDCSDRVSAVAFGIEVEFNANDKGAGSVSINGIEHPIAAGVDAAAGISCSRIYSHQQASAECYIPLEQIIQTRDLPGLEGNSTVECYPDGIGLDPSLLIGVSWDTEEGLAADLISNVFDADVEESNQKVRQGPSIERRQLDRARPHPNPVPYRYRRHRTIAQIDCTHGRVCSTGEETSYSVTHTATFNFAGLGRLEWISGGYSVSYTWGQSKIYNCEGERGDIICLKHRRYFQGYRAELMRHDFWGNPYEKVRDIWIRSPIQAESHNGDGHYCVINGCHGEGNTHWQHVGPGLLKVA</sequence>
<protein>
    <submittedName>
        <fullName evidence="2">Uncharacterized protein</fullName>
    </submittedName>
</protein>
<feature type="region of interest" description="Disordered" evidence="1">
    <location>
        <begin position="256"/>
        <end position="282"/>
    </location>
</feature>
<evidence type="ECO:0000313" key="2">
    <source>
        <dbReference type="EMBL" id="RNJ56676.1"/>
    </source>
</evidence>
<reference evidence="2 3" key="1">
    <citation type="submission" date="2018-10" db="EMBL/GenBank/DDBJ databases">
        <title>Genome sequence of Verticillium nonalfalfae VnAa140.</title>
        <authorList>
            <person name="Stajich J.E."/>
            <person name="Kasson M.T."/>
        </authorList>
    </citation>
    <scope>NUCLEOTIDE SEQUENCE [LARGE SCALE GENOMIC DNA]</scope>
    <source>
        <strain evidence="2 3">VnAa140</strain>
    </source>
</reference>
<accession>A0A3M9YA84</accession>
<comment type="caution">
    <text evidence="2">The sequence shown here is derived from an EMBL/GenBank/DDBJ whole genome shotgun (WGS) entry which is preliminary data.</text>
</comment>
<dbReference type="EMBL" id="RBVV01000053">
    <property type="protein sequence ID" value="RNJ56676.1"/>
    <property type="molecule type" value="Genomic_DNA"/>
</dbReference>
<evidence type="ECO:0000313" key="3">
    <source>
        <dbReference type="Proteomes" id="UP000267145"/>
    </source>
</evidence>
<gene>
    <name evidence="2" type="ORF">D7B24_007040</name>
</gene>
<dbReference type="AlphaFoldDB" id="A0A3M9YA84"/>
<feature type="compositionally biased region" description="Basic and acidic residues" evidence="1">
    <location>
        <begin position="266"/>
        <end position="275"/>
    </location>
</feature>
<dbReference type="GeneID" id="39610729"/>
<dbReference type="Proteomes" id="UP000267145">
    <property type="component" value="Unassembled WGS sequence"/>
</dbReference>
<name>A0A3M9YA84_9PEZI</name>
<proteinExistence type="predicted"/>